<evidence type="ECO:0000256" key="8">
    <source>
        <dbReference type="ARBA" id="ARBA00047899"/>
    </source>
</evidence>
<feature type="compositionally biased region" description="Low complexity" evidence="12">
    <location>
        <begin position="424"/>
        <end position="452"/>
    </location>
</feature>
<dbReference type="Gene3D" id="3.30.200.20">
    <property type="entry name" value="Phosphorylase Kinase, domain 1"/>
    <property type="match status" value="2"/>
</dbReference>
<evidence type="ECO:0000256" key="1">
    <source>
        <dbReference type="ARBA" id="ARBA00012513"/>
    </source>
</evidence>
<feature type="region of interest" description="Disordered" evidence="12">
    <location>
        <begin position="2314"/>
        <end position="2340"/>
    </location>
</feature>
<evidence type="ECO:0000256" key="5">
    <source>
        <dbReference type="ARBA" id="ARBA00022741"/>
    </source>
</evidence>
<keyword evidence="7" id="KW-0067">ATP-binding</keyword>
<feature type="compositionally biased region" description="Polar residues" evidence="12">
    <location>
        <begin position="4071"/>
        <end position="4084"/>
    </location>
</feature>
<keyword evidence="5" id="KW-0547">Nucleotide-binding</keyword>
<reference evidence="16 17" key="1">
    <citation type="submission" date="2019-05" db="EMBL/GenBank/DDBJ databases">
        <title>Sporisorium graminicola CBS 10092 draft sequencing and annotation.</title>
        <authorList>
            <person name="Solano-Gonzalez S."/>
            <person name="Caddick M.X."/>
            <person name="Darby A."/>
        </authorList>
    </citation>
    <scope>NUCLEOTIDE SEQUENCE [LARGE SCALE GENOMIC DNA]</scope>
    <source>
        <strain evidence="16 17">CBS 10092</strain>
    </source>
</reference>
<feature type="compositionally biased region" description="Basic and acidic residues" evidence="12">
    <location>
        <begin position="1738"/>
        <end position="1763"/>
    </location>
</feature>
<dbReference type="SMART" id="SM00133">
    <property type="entry name" value="S_TK_X"/>
    <property type="match status" value="1"/>
</dbReference>
<feature type="compositionally biased region" description="Polar residues" evidence="12">
    <location>
        <begin position="479"/>
        <end position="495"/>
    </location>
</feature>
<dbReference type="SUPFAM" id="SSF56112">
    <property type="entry name" value="Protein kinase-like (PK-like)"/>
    <property type="match status" value="1"/>
</dbReference>
<dbReference type="CDD" id="cd17546">
    <property type="entry name" value="REC_hyHK_CKI1_RcsC-like"/>
    <property type="match status" value="1"/>
</dbReference>
<feature type="compositionally biased region" description="Polar residues" evidence="12">
    <location>
        <begin position="2131"/>
        <end position="2174"/>
    </location>
</feature>
<evidence type="ECO:0000259" key="13">
    <source>
        <dbReference type="PROSITE" id="PS50011"/>
    </source>
</evidence>
<dbReference type="PANTHER" id="PTHR24356:SF1">
    <property type="entry name" value="SERINE_THREONINE-PROTEIN KINASE GREATWALL"/>
    <property type="match status" value="1"/>
</dbReference>
<evidence type="ECO:0000256" key="3">
    <source>
        <dbReference type="ARBA" id="ARBA00022553"/>
    </source>
</evidence>
<keyword evidence="11" id="KW-0175">Coiled coil</keyword>
<proteinExistence type="predicted"/>
<feature type="compositionally biased region" description="Basic and acidic residues" evidence="12">
    <location>
        <begin position="1906"/>
        <end position="1926"/>
    </location>
</feature>
<feature type="compositionally biased region" description="Polar residues" evidence="12">
    <location>
        <begin position="2359"/>
        <end position="2371"/>
    </location>
</feature>
<feature type="compositionally biased region" description="Low complexity" evidence="12">
    <location>
        <begin position="218"/>
        <end position="232"/>
    </location>
</feature>
<feature type="modified residue" description="4-aspartylphosphate" evidence="10">
    <location>
        <position position="3951"/>
    </location>
</feature>
<feature type="compositionally biased region" description="Low complexity" evidence="12">
    <location>
        <begin position="4030"/>
        <end position="4061"/>
    </location>
</feature>
<feature type="compositionally biased region" description="Low complexity" evidence="12">
    <location>
        <begin position="1062"/>
        <end position="1073"/>
    </location>
</feature>
<feature type="compositionally biased region" description="Low complexity" evidence="12">
    <location>
        <begin position="3859"/>
        <end position="3881"/>
    </location>
</feature>
<feature type="compositionally biased region" description="Polar residues" evidence="12">
    <location>
        <begin position="1563"/>
        <end position="1575"/>
    </location>
</feature>
<dbReference type="PROSITE" id="PS50110">
    <property type="entry name" value="RESPONSE_REGULATORY"/>
    <property type="match status" value="1"/>
</dbReference>
<feature type="compositionally biased region" description="Polar residues" evidence="12">
    <location>
        <begin position="72"/>
        <end position="82"/>
    </location>
</feature>
<accession>A0A4U7KQF7</accession>
<dbReference type="SUPFAM" id="SSF52172">
    <property type="entry name" value="CheY-like"/>
    <property type="match status" value="1"/>
</dbReference>
<dbReference type="SMART" id="SM00448">
    <property type="entry name" value="REC"/>
    <property type="match status" value="1"/>
</dbReference>
<feature type="region of interest" description="Disordered" evidence="12">
    <location>
        <begin position="1622"/>
        <end position="1694"/>
    </location>
</feature>
<name>A0A4U7KQF7_9BASI</name>
<feature type="region of interest" description="Disordered" evidence="12">
    <location>
        <begin position="2078"/>
        <end position="2098"/>
    </location>
</feature>
<feature type="compositionally biased region" description="Polar residues" evidence="12">
    <location>
        <begin position="1713"/>
        <end position="1736"/>
    </location>
</feature>
<feature type="domain" description="AGC-kinase C-terminal" evidence="15">
    <location>
        <begin position="3566"/>
        <end position="3667"/>
    </location>
</feature>
<protein>
    <recommendedName>
        <fullName evidence="1">non-specific serine/threonine protein kinase</fullName>
        <ecNumber evidence="1">2.7.11.1</ecNumber>
    </recommendedName>
</protein>
<dbReference type="Gene3D" id="1.10.510.10">
    <property type="entry name" value="Transferase(Phosphotransferase) domain 1"/>
    <property type="match status" value="2"/>
</dbReference>
<feature type="compositionally biased region" description="Low complexity" evidence="12">
    <location>
        <begin position="1838"/>
        <end position="1856"/>
    </location>
</feature>
<feature type="compositionally biased region" description="Low complexity" evidence="12">
    <location>
        <begin position="2026"/>
        <end position="2046"/>
    </location>
</feature>
<feature type="compositionally biased region" description="Low complexity" evidence="12">
    <location>
        <begin position="672"/>
        <end position="685"/>
    </location>
</feature>
<dbReference type="Pfam" id="PF00072">
    <property type="entry name" value="Response_reg"/>
    <property type="match status" value="1"/>
</dbReference>
<feature type="compositionally biased region" description="Low complexity" evidence="12">
    <location>
        <begin position="2176"/>
        <end position="2197"/>
    </location>
</feature>
<keyword evidence="6" id="KW-0418">Kinase</keyword>
<dbReference type="PANTHER" id="PTHR24356">
    <property type="entry name" value="SERINE/THREONINE-PROTEIN KINASE"/>
    <property type="match status" value="1"/>
</dbReference>
<feature type="compositionally biased region" description="Low complexity" evidence="12">
    <location>
        <begin position="768"/>
        <end position="807"/>
    </location>
</feature>
<dbReference type="GO" id="GO:0005524">
    <property type="term" value="F:ATP binding"/>
    <property type="evidence" value="ECO:0007669"/>
    <property type="project" value="UniProtKB-KW"/>
</dbReference>
<feature type="compositionally biased region" description="Acidic residues" evidence="12">
    <location>
        <begin position="1457"/>
        <end position="1468"/>
    </location>
</feature>
<feature type="region of interest" description="Disordered" evidence="12">
    <location>
        <begin position="1368"/>
        <end position="1468"/>
    </location>
</feature>
<feature type="compositionally biased region" description="Low complexity" evidence="12">
    <location>
        <begin position="109"/>
        <end position="132"/>
    </location>
</feature>
<feature type="compositionally biased region" description="Polar residues" evidence="12">
    <location>
        <begin position="2386"/>
        <end position="2396"/>
    </location>
</feature>
<comment type="catalytic activity">
    <reaction evidence="8">
        <text>L-threonyl-[protein] + ATP = O-phospho-L-threonyl-[protein] + ADP + H(+)</text>
        <dbReference type="Rhea" id="RHEA:46608"/>
        <dbReference type="Rhea" id="RHEA-COMP:11060"/>
        <dbReference type="Rhea" id="RHEA-COMP:11605"/>
        <dbReference type="ChEBI" id="CHEBI:15378"/>
        <dbReference type="ChEBI" id="CHEBI:30013"/>
        <dbReference type="ChEBI" id="CHEBI:30616"/>
        <dbReference type="ChEBI" id="CHEBI:61977"/>
        <dbReference type="ChEBI" id="CHEBI:456216"/>
        <dbReference type="EC" id="2.7.11.1"/>
    </reaction>
</comment>
<dbReference type="GO" id="GO:0000160">
    <property type="term" value="P:phosphorelay signal transduction system"/>
    <property type="evidence" value="ECO:0007669"/>
    <property type="project" value="InterPro"/>
</dbReference>
<feature type="compositionally biased region" description="Low complexity" evidence="12">
    <location>
        <begin position="330"/>
        <end position="340"/>
    </location>
</feature>
<feature type="compositionally biased region" description="Low complexity" evidence="12">
    <location>
        <begin position="3443"/>
        <end position="3456"/>
    </location>
</feature>
<feature type="region of interest" description="Disordered" evidence="12">
    <location>
        <begin position="2014"/>
        <end position="2046"/>
    </location>
</feature>
<dbReference type="InterPro" id="IPR000961">
    <property type="entry name" value="AGC-kinase_C"/>
</dbReference>
<dbReference type="GeneID" id="40727175"/>
<dbReference type="CDD" id="cd00130">
    <property type="entry name" value="PAS"/>
    <property type="match status" value="1"/>
</dbReference>
<dbReference type="GO" id="GO:0005737">
    <property type="term" value="C:cytoplasm"/>
    <property type="evidence" value="ECO:0007669"/>
    <property type="project" value="TreeGrafter"/>
</dbReference>
<feature type="compositionally biased region" description="Acidic residues" evidence="12">
    <location>
        <begin position="2405"/>
        <end position="2414"/>
    </location>
</feature>
<dbReference type="InterPro" id="IPR000719">
    <property type="entry name" value="Prot_kinase_dom"/>
</dbReference>
<feature type="compositionally biased region" description="Low complexity" evidence="12">
    <location>
        <begin position="17"/>
        <end position="31"/>
    </location>
</feature>
<dbReference type="GO" id="GO:1901992">
    <property type="term" value="P:positive regulation of mitotic cell cycle phase transition"/>
    <property type="evidence" value="ECO:0007669"/>
    <property type="project" value="UniProtKB-ARBA"/>
</dbReference>
<feature type="region of interest" description="Disordered" evidence="12">
    <location>
        <begin position="2359"/>
        <end position="2451"/>
    </location>
</feature>
<feature type="region of interest" description="Disordered" evidence="12">
    <location>
        <begin position="2117"/>
        <end position="2213"/>
    </location>
</feature>
<dbReference type="Gene3D" id="3.40.50.2300">
    <property type="match status" value="1"/>
</dbReference>
<feature type="compositionally biased region" description="Polar residues" evidence="12">
    <location>
        <begin position="1440"/>
        <end position="1452"/>
    </location>
</feature>
<feature type="compositionally biased region" description="Low complexity" evidence="12">
    <location>
        <begin position="3366"/>
        <end position="3377"/>
    </location>
</feature>
<dbReference type="InterPro" id="IPR011006">
    <property type="entry name" value="CheY-like_superfamily"/>
</dbReference>
<feature type="domain" description="Protein kinase" evidence="13">
    <location>
        <begin position="3166"/>
        <end position="3565"/>
    </location>
</feature>
<feature type="compositionally biased region" description="Polar residues" evidence="12">
    <location>
        <begin position="385"/>
        <end position="417"/>
    </location>
</feature>
<feature type="region of interest" description="Disordered" evidence="12">
    <location>
        <begin position="1020"/>
        <end position="1039"/>
    </location>
</feature>
<dbReference type="Gene3D" id="3.30.450.20">
    <property type="entry name" value="PAS domain"/>
    <property type="match status" value="1"/>
</dbReference>
<feature type="region of interest" description="Disordered" evidence="12">
    <location>
        <begin position="1713"/>
        <end position="1927"/>
    </location>
</feature>
<dbReference type="GO" id="GO:0004674">
    <property type="term" value="F:protein serine/threonine kinase activity"/>
    <property type="evidence" value="ECO:0007669"/>
    <property type="project" value="UniProtKB-KW"/>
</dbReference>
<feature type="region of interest" description="Disordered" evidence="12">
    <location>
        <begin position="1"/>
        <end position="883"/>
    </location>
</feature>
<evidence type="ECO:0000259" key="14">
    <source>
        <dbReference type="PROSITE" id="PS50110"/>
    </source>
</evidence>
<dbReference type="Pfam" id="PF00069">
    <property type="entry name" value="Pkinase"/>
    <property type="match status" value="2"/>
</dbReference>
<feature type="compositionally biased region" description="Basic and acidic residues" evidence="12">
    <location>
        <begin position="4165"/>
        <end position="4174"/>
    </location>
</feature>
<dbReference type="CDD" id="cd05611">
    <property type="entry name" value="STKc_Rim15_like"/>
    <property type="match status" value="1"/>
</dbReference>
<dbReference type="FunFam" id="3.30.200.20:FF:001008">
    <property type="entry name" value="Serine/threonine-protein kinase cek1"/>
    <property type="match status" value="1"/>
</dbReference>
<keyword evidence="3 10" id="KW-0597">Phosphoprotein</keyword>
<feature type="compositionally biased region" description="Low complexity" evidence="12">
    <location>
        <begin position="356"/>
        <end position="367"/>
    </location>
</feature>
<dbReference type="PROSITE" id="PS50011">
    <property type="entry name" value="PROTEIN_KINASE_DOM"/>
    <property type="match status" value="1"/>
</dbReference>
<feature type="compositionally biased region" description="Low complexity" evidence="12">
    <location>
        <begin position="3720"/>
        <end position="3746"/>
    </location>
</feature>
<feature type="compositionally biased region" description="Low complexity" evidence="12">
    <location>
        <begin position="869"/>
        <end position="878"/>
    </location>
</feature>
<feature type="compositionally biased region" description="Low complexity" evidence="12">
    <location>
        <begin position="1080"/>
        <end position="1103"/>
    </location>
</feature>
<feature type="compositionally biased region" description="Low complexity" evidence="12">
    <location>
        <begin position="259"/>
        <end position="289"/>
    </location>
</feature>
<dbReference type="FunFam" id="3.40.50.2300:FF:000342">
    <property type="entry name" value="Related to serine/threonine protein kinase"/>
    <property type="match status" value="1"/>
</dbReference>
<evidence type="ECO:0000256" key="6">
    <source>
        <dbReference type="ARBA" id="ARBA00022777"/>
    </source>
</evidence>
<feature type="compositionally biased region" description="Polar residues" evidence="12">
    <location>
        <begin position="1321"/>
        <end position="1333"/>
    </location>
</feature>
<feature type="compositionally biased region" description="Polar residues" evidence="12">
    <location>
        <begin position="1786"/>
        <end position="1804"/>
    </location>
</feature>
<feature type="region of interest" description="Disordered" evidence="12">
    <location>
        <begin position="2950"/>
        <end position="3120"/>
    </location>
</feature>
<dbReference type="FunFam" id="1.10.510.10:FF:000340">
    <property type="entry name" value="Serine threonine protein kinase"/>
    <property type="match status" value="1"/>
</dbReference>
<feature type="compositionally biased region" description="Low complexity" evidence="12">
    <location>
        <begin position="2860"/>
        <end position="2879"/>
    </location>
</feature>
<feature type="region of interest" description="Disordered" evidence="12">
    <location>
        <begin position="1048"/>
        <end position="1207"/>
    </location>
</feature>
<organism evidence="16 17">
    <name type="scientific">Sporisorium graminicola</name>
    <dbReference type="NCBI Taxonomy" id="280036"/>
    <lineage>
        <taxon>Eukaryota</taxon>
        <taxon>Fungi</taxon>
        <taxon>Dikarya</taxon>
        <taxon>Basidiomycota</taxon>
        <taxon>Ustilaginomycotina</taxon>
        <taxon>Ustilaginomycetes</taxon>
        <taxon>Ustilaginales</taxon>
        <taxon>Ustilaginaceae</taxon>
        <taxon>Sporisorium</taxon>
    </lineage>
</organism>
<feature type="compositionally biased region" description="Low complexity" evidence="12">
    <location>
        <begin position="848"/>
        <end position="860"/>
    </location>
</feature>
<dbReference type="OrthoDB" id="162894at2759"/>
<evidence type="ECO:0000256" key="9">
    <source>
        <dbReference type="ARBA" id="ARBA00048679"/>
    </source>
</evidence>
<dbReference type="InterPro" id="IPR001789">
    <property type="entry name" value="Sig_transdc_resp-reg_receiver"/>
</dbReference>
<dbReference type="FunFam" id="1.10.510.10:FF:000580">
    <property type="entry name" value="AGC protein kinase"/>
    <property type="match status" value="1"/>
</dbReference>
<feature type="region of interest" description="Disordered" evidence="12">
    <location>
        <begin position="3132"/>
        <end position="3157"/>
    </location>
</feature>
<evidence type="ECO:0000313" key="16">
    <source>
        <dbReference type="EMBL" id="TKY86641.1"/>
    </source>
</evidence>
<feature type="compositionally biased region" description="Pro residues" evidence="12">
    <location>
        <begin position="315"/>
        <end position="329"/>
    </location>
</feature>
<feature type="compositionally biased region" description="Low complexity" evidence="12">
    <location>
        <begin position="182"/>
        <end position="203"/>
    </location>
</feature>
<feature type="coiled-coil region" evidence="11">
    <location>
        <begin position="2678"/>
        <end position="2705"/>
    </location>
</feature>
<dbReference type="EMBL" id="SRRM01000016">
    <property type="protein sequence ID" value="TKY86641.1"/>
    <property type="molecule type" value="Genomic_DNA"/>
</dbReference>
<evidence type="ECO:0000256" key="11">
    <source>
        <dbReference type="SAM" id="Coils"/>
    </source>
</evidence>
<keyword evidence="2" id="KW-0723">Serine/threonine-protein kinase</keyword>
<feature type="compositionally biased region" description="Polar residues" evidence="12">
    <location>
        <begin position="1182"/>
        <end position="1192"/>
    </location>
</feature>
<keyword evidence="4" id="KW-0808">Transferase</keyword>
<evidence type="ECO:0000259" key="15">
    <source>
        <dbReference type="PROSITE" id="PS51285"/>
    </source>
</evidence>
<feature type="region of interest" description="Disordered" evidence="12">
    <location>
        <begin position="1254"/>
        <end position="1347"/>
    </location>
</feature>
<dbReference type="EC" id="2.7.11.1" evidence="1"/>
<feature type="compositionally biased region" description="Low complexity" evidence="12">
    <location>
        <begin position="632"/>
        <end position="654"/>
    </location>
</feature>
<dbReference type="InterPro" id="IPR008271">
    <property type="entry name" value="Ser/Thr_kinase_AS"/>
</dbReference>
<dbReference type="SMART" id="SM00220">
    <property type="entry name" value="S_TKc"/>
    <property type="match status" value="1"/>
</dbReference>
<dbReference type="RefSeq" id="XP_029738626.1">
    <property type="nucleotide sequence ID" value="XM_029884876.1"/>
</dbReference>
<keyword evidence="17" id="KW-1185">Reference proteome</keyword>
<feature type="compositionally biased region" description="Low complexity" evidence="12">
    <location>
        <begin position="3835"/>
        <end position="3850"/>
    </location>
</feature>
<feature type="compositionally biased region" description="Polar residues" evidence="12">
    <location>
        <begin position="2087"/>
        <end position="2098"/>
    </location>
</feature>
<dbReference type="GO" id="GO:0005634">
    <property type="term" value="C:nucleus"/>
    <property type="evidence" value="ECO:0007669"/>
    <property type="project" value="TreeGrafter"/>
</dbReference>
<feature type="region of interest" description="Disordered" evidence="12">
    <location>
        <begin position="3686"/>
        <end position="3793"/>
    </location>
</feature>
<comment type="catalytic activity">
    <reaction evidence="9">
        <text>L-seryl-[protein] + ATP = O-phospho-L-seryl-[protein] + ADP + H(+)</text>
        <dbReference type="Rhea" id="RHEA:17989"/>
        <dbReference type="Rhea" id="RHEA-COMP:9863"/>
        <dbReference type="Rhea" id="RHEA-COMP:11604"/>
        <dbReference type="ChEBI" id="CHEBI:15378"/>
        <dbReference type="ChEBI" id="CHEBI:29999"/>
        <dbReference type="ChEBI" id="CHEBI:30616"/>
        <dbReference type="ChEBI" id="CHEBI:83421"/>
        <dbReference type="ChEBI" id="CHEBI:456216"/>
        <dbReference type="EC" id="2.7.11.1"/>
    </reaction>
</comment>
<feature type="compositionally biased region" description="Acidic residues" evidence="12">
    <location>
        <begin position="371"/>
        <end position="381"/>
    </location>
</feature>
<feature type="region of interest" description="Disordered" evidence="12">
    <location>
        <begin position="904"/>
        <end position="1010"/>
    </location>
</feature>
<feature type="compositionally biased region" description="Polar residues" evidence="12">
    <location>
        <begin position="1254"/>
        <end position="1263"/>
    </location>
</feature>
<feature type="compositionally biased region" description="Basic and acidic residues" evidence="12">
    <location>
        <begin position="84"/>
        <end position="94"/>
    </location>
</feature>
<feature type="compositionally biased region" description="Polar residues" evidence="12">
    <location>
        <begin position="1508"/>
        <end position="1542"/>
    </location>
</feature>
<evidence type="ECO:0000256" key="4">
    <source>
        <dbReference type="ARBA" id="ARBA00022679"/>
    </source>
</evidence>
<evidence type="ECO:0000256" key="12">
    <source>
        <dbReference type="SAM" id="MobiDB-lite"/>
    </source>
</evidence>
<feature type="compositionally biased region" description="Polar residues" evidence="12">
    <location>
        <begin position="918"/>
        <end position="927"/>
    </location>
</feature>
<dbReference type="PROSITE" id="PS51285">
    <property type="entry name" value="AGC_KINASE_CTER"/>
    <property type="match status" value="1"/>
</dbReference>
<feature type="compositionally biased region" description="Acidic residues" evidence="12">
    <location>
        <begin position="2978"/>
        <end position="2993"/>
    </location>
</feature>
<feature type="region of interest" description="Disordered" evidence="12">
    <location>
        <begin position="4030"/>
        <end position="4189"/>
    </location>
</feature>
<comment type="caution">
    <text evidence="16">The sequence shown here is derived from an EMBL/GenBank/DDBJ whole genome shotgun (WGS) entry which is preliminary data.</text>
</comment>
<feature type="domain" description="Response regulatory" evidence="14">
    <location>
        <begin position="3901"/>
        <end position="4018"/>
    </location>
</feature>
<evidence type="ECO:0000256" key="7">
    <source>
        <dbReference type="ARBA" id="ARBA00022840"/>
    </source>
</evidence>
<dbReference type="InterPro" id="IPR050236">
    <property type="entry name" value="Ser_Thr_kinase_AGC"/>
</dbReference>
<dbReference type="InterPro" id="IPR000014">
    <property type="entry name" value="PAS"/>
</dbReference>
<feature type="compositionally biased region" description="Low complexity" evidence="12">
    <location>
        <begin position="4109"/>
        <end position="4123"/>
    </location>
</feature>
<evidence type="ECO:0000256" key="10">
    <source>
        <dbReference type="PROSITE-ProRule" id="PRU00169"/>
    </source>
</evidence>
<feature type="compositionally biased region" description="Polar residues" evidence="12">
    <location>
        <begin position="1629"/>
        <end position="1662"/>
    </location>
</feature>
<feature type="compositionally biased region" description="Polar residues" evidence="12">
    <location>
        <begin position="835"/>
        <end position="847"/>
    </location>
</feature>
<feature type="region of interest" description="Disordered" evidence="12">
    <location>
        <begin position="3340"/>
        <end position="3464"/>
    </location>
</feature>
<feature type="region of interest" description="Disordered" evidence="12">
    <location>
        <begin position="2860"/>
        <end position="2897"/>
    </location>
</feature>
<feature type="compositionally biased region" description="Polar residues" evidence="12">
    <location>
        <begin position="133"/>
        <end position="144"/>
    </location>
</feature>
<gene>
    <name evidence="16" type="ORF">EX895_004280</name>
</gene>
<dbReference type="InterPro" id="IPR011009">
    <property type="entry name" value="Kinase-like_dom_sf"/>
</dbReference>
<sequence length="4189" mass="438612">MSSFSSAPGDSAEGQDSRNASLSASSQASSSDVRRTSRLSSTAGIFDLDDDVSIDGGSFSSGSGGGGGGRRASNTRVSSLGSGSHRESLGERGSRNLFDVEEEDANPTAVSSPLPTSNSSSSSKAAARSQISVDTFVSATQFTDPFSPAARTKTSPSNDDRSRKSGPPSSFLGDDDAYDPKSSPSPSNLSPSASSPLSTAARSTSDRSNSLHSIVELGGPSSLSSSSGSAAGKHSRSDQSPSPTRTFKHSRVTSSEPYTSTAAAPHTSSSSPSSSAEGFSAAAGKSSSPTHPTHDVSQPPISTTGNTTSAHASTSPPPAAPSLSSPPPLGFSLSPPSAALKALTRSSSKRMSFDTAPSFSSPLAFASILPNDDDINDDDMLNDNGGRTPSSSNNAPKGSDTNRSNSEPAVSPPTSATAIRRTYGSASSSQGSHTQSLSPTSPSSVSSTSSQPGRRELRQATSDSAAPDTVDEPMHRMSLEQQSAVRKDTASTTGSAADLAGTSPLAKTSLRLDRDRSASNPLHRAVTGASKLKRTPSRHSPFQSINAAAAAAATADDDVSSVASDDFATTGSNLTRKSSVSSSSGSMGPPPLPRRVGGGAVGSPVLEPVDRPAMGKRKDDSSLGLGIPSNPSPLSFGASSSFSSTTSGLPASSSFHSGSPTIGWETRGSRTGSGAFAPSSFSGSANNTPSTVTGGGSAIMHSARRRRMTSSSLNSSMHRRARSLGGVLLGEGAISPVGGPDGVDPNLVAAIESGSPSIPLPVPIPATSASHRSSSVSSSGTQGGAASSLSSSGVGPSSVPYSSSLAARASQHRRRDSQVIEDEDSLRFEPVGAASPSQTRSRVRSQTLGLPSSSGAPASAQTAALDAHSSSPGPSPSGKNAGSIGLADAIRLQRVPTAVRLAGDLFVPPSPSPRTMPKSASTLSIESPLSKWTAASSSNTQQPSPLTMGGPNQGHGLGLGLTSDAAPPSTPSTRLNVPQTPNATRSNSPLAYEYSSGAEDSDASGHASPAMEHLRTDEIAMPGHDSRGQPLSVSIPVSRNYGPPASLPGSAILGSRSPTVVPPSSDLLDVPSSASRRAGLPASTSAYSPLLSLSTSSARTSPTAERRPILSPSRSATQHMSWGAQELFDSLQEAPGGGDGGDGDDKHPGEDKPAPWIASTQDTHGKASLASDAAPSSRRRLTQGNLSTSVGSNALLAVPGPSRRLHRPSDAALLAPGAISPAAAYPSMSGTDEYARIIVQSRNAKMQKWRAQNLSRLGPQQSGYRKDSAGVETAWPSQNRFEQKQADVPLSSGQTSLARRGTTIGLQRDSGIPGAPLPTRRGSTADSNDSIESQLDEEEDSSRGLESSAFAEFEWVDWLDEYRKMKEAKLRSEREEAEAQAAGKTGAETDAAATSDTKRSASTKEAADTPMSSPPRRSGSEAADNGRVSALQKQPADGQRSVSDPLSRQRLQTAEPADTEQDAIDAEEVEASLAALSLNNDANHAPSSALRASKSAHLGPARRPEAFSRQSTRQGLSQQRSFSLASAELSQRQAGQGALSSPSGPPKPHYSPVKRLGTDKTKNLSLSPITSRVTPSASYSSAVGSDSAQVHAHAAGRGRRKHLGGKIEAWWSAVKSGFTVPAGEGWSKPMTTASPRANDSASRTGSVAALSQSLYQSPSAASARQPGFNHTRRDGPRAAPLSSSSMTNPAIAMPSPTLVTQVQSGFGRHVRSQTANTAMSGSDSVRTLRPSTSAQNLGKDKEAGRREQQDEMEGSGDHSDRRSVSPGADASFVTVQEEPSGLEQPKSASSQLSQETHLTASSGSKDGGRRRHQPKLSLQLEKGLSTFDAEEFDKIGKGKSPSNSSKLSSPTKPPVSARSQDSTGSAKEVSRSLEAQPAPQHAVTPRTSSLQLSKAWDPSPSVSHKLSQDEVGDRDANLGSDNEGRAAARARAASKAITINSIRQHIRHRLLASKESCDRELRRIVGAINNYVELELERQEDEGRHSVMDDDRDVEDLEEVFVNDADDAEAGVSASLGVEEGEEAARTTASVSRSVSMSRGTSDSSSFSAGAAAAAAAITGTAASATHHKEVDGNAIAVDPDTESHSRSPSGSLFTSPTLGGLREAAAVRSAREYKLPAPPPVNLAAATATSPRTVSTASANPAKPSNLNPLSRAQSISRSAGRSLSNSRSTSRAHSPMPSAMLASAVSASSGSPRLSPSRRTRALPNEEPGPQPWVQPLEELVAVAMEVLDVSINSLIARPGSCSQLIARVQSIGRFWDEHPEWAGRGWFIQILLAVAGLSRVVEWWEAEKGFWNFNDDDEQDAEPIRFILGGHGGGDVSAETAEQDPGKSPAFWLPSTASSPTRARAFSVAPIDVTTITRGSTSGTNSPASGLMRRDMEPAQDVVQRSSSPTKDATGSAPPTDADFEDADADGDMTIVDRAGQIPHRQSSTERDRRSDTVAVSEEQMEEQDQDLADQFDAASESIKPASQQVSQNFRSAGINVLMELSMDDQRLLYLSPAWKTVLGSDPAELYDTPIEDLLAPGDGDVFAEASRQLAANQSHTVEAVFRLRVEKSLASSSSSSASSSDSSDAVYFQEMEGKGMLMIDRQTGNSSHSMWVFKATGPPEREDQLPDVGVAKGARAIGAVLDEPTAALAQVASISVEPVLCRICERDIPAWFFEKHSEICNETHRLDMEIGECNEGLRELRRAIQDLHNRLESFTGNNAEQPLEYRGVAITTPPASNQPPSALEGLNRSISQRQPAPAFVRKQHLRALDAAVEVLQTACDISTPAIKDEFANEPIEKQRLLSPTSENKVVTVQQWRRPALEDTALDLLMVDVETAMRSKLSAVNRMLNTIVYVETVRQEWEERVEAALAALSEADEGSGSSRGSSASASDSGSDDRVDEAGDTGTGLGLEVPQAQLGATDQGDSQLASIGPSMATAVAMQRSSSSSRGLSAEGFGASSSLGLSSHLAPHTPDSLVREKSSHSRLASLADNEAEAEEEDDDDDVEDGLLSGSMLMEQDDRDLPAPPSAPFSAAGGATPDEDDIPAVDDKMGGSSHLAPIPIPRGAASLAPPPSSDLLAPRSVSGANATALSVPAAGPPQRRSSSRPRRSSHLPLISDGLSGTPPLSPHLYGESLGVSHRHNRKFSVSHKSPMAGSMPLSPRIPPAAPSSRPTASSIKDFDILKPISKGAFGSVFLAKKRTTGDYYAIKVLKKSDMIAKNQITNVKAERMILMTQNQSPFVVKLFFTFQSAEFLYLVMEYLPGGDCASLCKVLGGLSEEWARQYIAEVVIGLQHLHSKGVVHRDLKPDNLLIDQKGHLKLTDFGLSKIGLLGRQTRQVATSSSTAGAFAAQASRLDSNSGSLPSSAASFASEARHQTVSTPAGTTAGDTAASFSPRTPGLGGMMRNQSFFAGPQRGRIVSSSTDASDSGESDTHRSVPKPLPSARIDSPGNLFGPQSLLSDSLGPSSGEGASSIPKRLVGTPDYLAPESILGIGMDDFAVDWWALGVILYEFLYGVPPFHAETPEKVFDNILSRRIDWEEDSVEVTPEARDLMESLMCTDPKQRLGSGGPEEIKSHPFFKGVDWDNVTAEPGPFVPQVTDPESTDYFDLRGASHQDFDDEPVHSTSEFARAIEGNKFVQTGLPPSRMRSRLERALASQSLTQNEDFGNFSYKNLPVLKQANDEVIRKMREEQMPALAKALEQSAIHARHRSFSAKGRPAQRVHSQTLAGPPSPAQSASSHGSTPSRSPAPTSPAAQAITSAHRRRTSEAPASLAGAISATTPDGSVAGGNAGRSFPSPSAAMPIGIVDRRRQQLVEASSGGERRNSMPSRLRTKSASLLDRPALPSHWQQQSPVQAQTQVQQQQDSSRKPSRSTANAATGGTASASATASSSPTNAFAPLAPVSAGGTSSSDEIACLIAEDNPIALRMLETMLVKLGCRCTVVRDGAEAVRLAMGDHKFAVMFIDVTLPIVGGQDVTRMVKSTRNVNSSTPIVALASFDRGEPIDAAGSLFDAVLAKPLEKMDVCATLSQLGFTPTQVSSANAESSAANATQQQQPMMEGTALSLSSGSASGTTSVLPESRPLSRKSTSARKTPSQQPMGGAGGSIARASTPPLVSTGSPHHTPYSSSPLGSSVLTSRHFEAPQQQQQQQQQSKTMMAHLTGAHPLTHSQQMGMDQEEDRDRKQRDQETAETLSKVAERLSLS</sequence>
<feature type="compositionally biased region" description="Low complexity" evidence="12">
    <location>
        <begin position="547"/>
        <end position="569"/>
    </location>
</feature>
<feature type="compositionally biased region" description="Basic and acidic residues" evidence="12">
    <location>
        <begin position="1143"/>
        <end position="1153"/>
    </location>
</feature>
<dbReference type="PROSITE" id="PS00108">
    <property type="entry name" value="PROTEIN_KINASE_ST"/>
    <property type="match status" value="1"/>
</dbReference>
<evidence type="ECO:0000313" key="17">
    <source>
        <dbReference type="Proteomes" id="UP000306050"/>
    </source>
</evidence>
<feature type="compositionally biased region" description="Low complexity" evidence="12">
    <location>
        <begin position="1576"/>
        <end position="1588"/>
    </location>
</feature>
<dbReference type="Proteomes" id="UP000306050">
    <property type="component" value="Chromosome SGRAM_3"/>
</dbReference>
<feature type="compositionally biased region" description="Polar residues" evidence="12">
    <location>
        <begin position="971"/>
        <end position="989"/>
    </location>
</feature>
<feature type="region of interest" description="Disordered" evidence="12">
    <location>
        <begin position="1483"/>
        <end position="1599"/>
    </location>
</feature>
<dbReference type="KEGG" id="sgra:EX895_004280"/>
<feature type="region of interest" description="Disordered" evidence="12">
    <location>
        <begin position="3830"/>
        <end position="3881"/>
    </location>
</feature>
<evidence type="ECO:0000256" key="2">
    <source>
        <dbReference type="ARBA" id="ARBA00022527"/>
    </source>
</evidence>
<feature type="compositionally biased region" description="Basic and acidic residues" evidence="12">
    <location>
        <begin position="2430"/>
        <end position="2439"/>
    </location>
</feature>
<feature type="compositionally biased region" description="Low complexity" evidence="12">
    <location>
        <begin position="3340"/>
        <end position="3357"/>
    </location>
</feature>
<feature type="compositionally biased region" description="Polar residues" evidence="12">
    <location>
        <begin position="933"/>
        <end position="945"/>
    </location>
</feature>
<feature type="compositionally biased region" description="Polar residues" evidence="12">
    <location>
        <begin position="295"/>
        <end position="308"/>
    </location>
</feature>